<keyword evidence="1" id="KW-1133">Transmembrane helix</keyword>
<evidence type="ECO:0000313" key="2">
    <source>
        <dbReference type="EMBL" id="KAG5553751.1"/>
    </source>
</evidence>
<comment type="caution">
    <text evidence="2">The sequence shown here is derived from an EMBL/GenBank/DDBJ whole genome shotgun (WGS) entry which is preliminary data.</text>
</comment>
<accession>A0AAV6KNF2</accession>
<sequence length="160" mass="17916">MAEIEESLSFIMHEVGTGETSAADNNESDSFNRSFLLVYSLNCSQTFILYSDAFVLTDIIFLYLIFSPLIPIVYQKAKRSYEKNRSAFKDARVSNVNAFVRQEDDQGIVNAEEVGLCLLGTGYMMCLECSMICRPGGIRYRTEKILSWSLASSVKGVFGP</sequence>
<name>A0AAV6KNF2_9ERIC</name>
<keyword evidence="3" id="KW-1185">Reference proteome</keyword>
<keyword evidence="1" id="KW-0472">Membrane</keyword>
<protein>
    <submittedName>
        <fullName evidence="2">Uncharacterized protein</fullName>
    </submittedName>
</protein>
<gene>
    <name evidence="2" type="ORF">RHGRI_011587</name>
</gene>
<evidence type="ECO:0000313" key="3">
    <source>
        <dbReference type="Proteomes" id="UP000823749"/>
    </source>
</evidence>
<dbReference type="EMBL" id="JACTNZ010000004">
    <property type="protein sequence ID" value="KAG5553751.1"/>
    <property type="molecule type" value="Genomic_DNA"/>
</dbReference>
<keyword evidence="1" id="KW-0812">Transmembrane</keyword>
<proteinExistence type="predicted"/>
<evidence type="ECO:0000256" key="1">
    <source>
        <dbReference type="SAM" id="Phobius"/>
    </source>
</evidence>
<dbReference type="AlphaFoldDB" id="A0AAV6KNF2"/>
<reference evidence="2" key="1">
    <citation type="submission" date="2020-08" db="EMBL/GenBank/DDBJ databases">
        <title>Plant Genome Project.</title>
        <authorList>
            <person name="Zhang R.-G."/>
        </authorList>
    </citation>
    <scope>NUCLEOTIDE SEQUENCE</scope>
    <source>
        <strain evidence="2">WSP0</strain>
        <tissue evidence="2">Leaf</tissue>
    </source>
</reference>
<dbReference type="Proteomes" id="UP000823749">
    <property type="component" value="Chromosome 4"/>
</dbReference>
<feature type="transmembrane region" description="Helical" evidence="1">
    <location>
        <begin position="47"/>
        <end position="74"/>
    </location>
</feature>
<organism evidence="2 3">
    <name type="scientific">Rhododendron griersonianum</name>
    <dbReference type="NCBI Taxonomy" id="479676"/>
    <lineage>
        <taxon>Eukaryota</taxon>
        <taxon>Viridiplantae</taxon>
        <taxon>Streptophyta</taxon>
        <taxon>Embryophyta</taxon>
        <taxon>Tracheophyta</taxon>
        <taxon>Spermatophyta</taxon>
        <taxon>Magnoliopsida</taxon>
        <taxon>eudicotyledons</taxon>
        <taxon>Gunneridae</taxon>
        <taxon>Pentapetalae</taxon>
        <taxon>asterids</taxon>
        <taxon>Ericales</taxon>
        <taxon>Ericaceae</taxon>
        <taxon>Ericoideae</taxon>
        <taxon>Rhodoreae</taxon>
        <taxon>Rhododendron</taxon>
    </lineage>
</organism>